<dbReference type="PANTHER" id="PTHR15924">
    <property type="entry name" value="CLE"/>
    <property type="match status" value="1"/>
</dbReference>
<name>A0AAW1TJS9_9CHLO</name>
<accession>A0AAW1TJS9</accession>
<dbReference type="AlphaFoldDB" id="A0AAW1TJS9"/>
<comment type="caution">
    <text evidence="1">The sequence shown here is derived from an EMBL/GenBank/DDBJ whole genome shotgun (WGS) entry which is preliminary data.</text>
</comment>
<reference evidence="1 2" key="1">
    <citation type="journal article" date="2024" name="Nat. Commun.">
        <title>Phylogenomics reveals the evolutionary origins of lichenization in chlorophyte algae.</title>
        <authorList>
            <person name="Puginier C."/>
            <person name="Libourel C."/>
            <person name="Otte J."/>
            <person name="Skaloud P."/>
            <person name="Haon M."/>
            <person name="Grisel S."/>
            <person name="Petersen M."/>
            <person name="Berrin J.G."/>
            <person name="Delaux P.M."/>
            <person name="Dal Grande F."/>
            <person name="Keller J."/>
        </authorList>
    </citation>
    <scope>NUCLEOTIDE SEQUENCE [LARGE SCALE GENOMIC DNA]</scope>
    <source>
        <strain evidence="1 2">SAG 2523</strain>
    </source>
</reference>
<evidence type="ECO:0000313" key="1">
    <source>
        <dbReference type="EMBL" id="KAK9868289.1"/>
    </source>
</evidence>
<keyword evidence="2" id="KW-1185">Reference proteome</keyword>
<dbReference type="InterPro" id="IPR019265">
    <property type="entry name" value="RTRAF"/>
</dbReference>
<dbReference type="Pfam" id="PF10036">
    <property type="entry name" value="RLL"/>
    <property type="match status" value="1"/>
</dbReference>
<sequence>MSQASLMLTALAYPKLHDLDLSRQQDVRQIVSWLESRKIRQYKPEQRAGIGNLSGAEWDVHFKQYMQDLECPVTHDTDVLPDMLDWLLHHAVSLEYQDAAPRMTLPETSGLTEAAPEPAEPSFIFPDVSSEEVSSSLLSLVQKLRLQGPDTSLIDQLKACRDLVSQLLPSISDPHAQEVSEEVTQQLSKFDARSFPLGFTTGDEQLDMAATVLRMLYIKDLRLLQSSVDESIVAIQEFTANPRTDSALGRIGR</sequence>
<organism evidence="1 2">
    <name type="scientific">Apatococcus fuscideae</name>
    <dbReference type="NCBI Taxonomy" id="2026836"/>
    <lineage>
        <taxon>Eukaryota</taxon>
        <taxon>Viridiplantae</taxon>
        <taxon>Chlorophyta</taxon>
        <taxon>core chlorophytes</taxon>
        <taxon>Trebouxiophyceae</taxon>
        <taxon>Chlorellales</taxon>
        <taxon>Chlorellaceae</taxon>
        <taxon>Apatococcus</taxon>
    </lineage>
</organism>
<gene>
    <name evidence="1" type="ORF">WJX84_005579</name>
</gene>
<dbReference type="Proteomes" id="UP001485043">
    <property type="component" value="Unassembled WGS sequence"/>
</dbReference>
<evidence type="ECO:0008006" key="3">
    <source>
        <dbReference type="Google" id="ProtNLM"/>
    </source>
</evidence>
<proteinExistence type="predicted"/>
<evidence type="ECO:0000313" key="2">
    <source>
        <dbReference type="Proteomes" id="UP001485043"/>
    </source>
</evidence>
<protein>
    <recommendedName>
        <fullName evidence="3">Carnitine deficiency-associated protein</fullName>
    </recommendedName>
</protein>
<dbReference type="EMBL" id="JALJOV010000036">
    <property type="protein sequence ID" value="KAK9868289.1"/>
    <property type="molecule type" value="Genomic_DNA"/>
</dbReference>